<keyword evidence="4" id="KW-1015">Disulfide bond</keyword>
<feature type="signal peptide" evidence="6">
    <location>
        <begin position="1"/>
        <end position="34"/>
    </location>
</feature>
<dbReference type="Gene3D" id="2.60.40.10">
    <property type="entry name" value="Immunoglobulins"/>
    <property type="match status" value="1"/>
</dbReference>
<evidence type="ECO:0000259" key="7">
    <source>
        <dbReference type="PROSITE" id="PS50835"/>
    </source>
</evidence>
<dbReference type="InterPro" id="IPR013783">
    <property type="entry name" value="Ig-like_fold"/>
</dbReference>
<dbReference type="PROSITE" id="PS51450">
    <property type="entry name" value="LRR"/>
    <property type="match status" value="1"/>
</dbReference>
<dbReference type="Gene3D" id="3.80.10.10">
    <property type="entry name" value="Ribonuclease Inhibitor"/>
    <property type="match status" value="3"/>
</dbReference>
<dbReference type="InterPro" id="IPR036179">
    <property type="entry name" value="Ig-like_dom_sf"/>
</dbReference>
<keyword evidence="5" id="KW-0472">Membrane</keyword>
<evidence type="ECO:0000313" key="8">
    <source>
        <dbReference type="Proteomes" id="UP000694865"/>
    </source>
</evidence>
<feature type="chain" id="PRO_5046293340" evidence="6">
    <location>
        <begin position="35"/>
        <end position="559"/>
    </location>
</feature>
<reference evidence="9" key="1">
    <citation type="submission" date="2025-08" db="UniProtKB">
        <authorList>
            <consortium name="RefSeq"/>
        </authorList>
    </citation>
    <scope>IDENTIFICATION</scope>
    <source>
        <tissue evidence="9">Testes</tissue>
    </source>
</reference>
<dbReference type="Pfam" id="PF13855">
    <property type="entry name" value="LRR_8"/>
    <property type="match status" value="3"/>
</dbReference>
<name>A0ABM0M149_SACKO</name>
<evidence type="ECO:0000256" key="4">
    <source>
        <dbReference type="ARBA" id="ARBA00023157"/>
    </source>
</evidence>
<keyword evidence="1" id="KW-0433">Leucine-rich repeat</keyword>
<dbReference type="RefSeq" id="XP_006813740.1">
    <property type="nucleotide sequence ID" value="XM_006813677.1"/>
</dbReference>
<accession>A0ABM0M149</accession>
<proteinExistence type="predicted"/>
<dbReference type="InterPro" id="IPR032675">
    <property type="entry name" value="LRR_dom_sf"/>
</dbReference>
<gene>
    <name evidence="9" type="primary">LOC102809330</name>
</gene>
<dbReference type="InterPro" id="IPR001611">
    <property type="entry name" value="Leu-rich_rpt"/>
</dbReference>
<feature type="domain" description="Ig-like" evidence="7">
    <location>
        <begin position="372"/>
        <end position="452"/>
    </location>
</feature>
<dbReference type="PANTHER" id="PTHR24369">
    <property type="entry name" value="ANTIGEN BSP, PUTATIVE-RELATED"/>
    <property type="match status" value="1"/>
</dbReference>
<evidence type="ECO:0000256" key="3">
    <source>
        <dbReference type="ARBA" id="ARBA00022737"/>
    </source>
</evidence>
<evidence type="ECO:0000256" key="1">
    <source>
        <dbReference type="ARBA" id="ARBA00022614"/>
    </source>
</evidence>
<dbReference type="SUPFAM" id="SSF52058">
    <property type="entry name" value="L domain-like"/>
    <property type="match status" value="1"/>
</dbReference>
<feature type="transmembrane region" description="Helical" evidence="5">
    <location>
        <begin position="482"/>
        <end position="506"/>
    </location>
</feature>
<dbReference type="PANTHER" id="PTHR24369:SF211">
    <property type="entry name" value="LEUCINE-RICH REPEAT-CONTAINING PROTEIN 15-LIKE"/>
    <property type="match status" value="1"/>
</dbReference>
<dbReference type="SMART" id="SM00082">
    <property type="entry name" value="LRRCT"/>
    <property type="match status" value="1"/>
</dbReference>
<keyword evidence="2 6" id="KW-0732">Signal</keyword>
<dbReference type="InterPro" id="IPR000483">
    <property type="entry name" value="Cys-rich_flank_reg_C"/>
</dbReference>
<keyword evidence="5" id="KW-0812">Transmembrane</keyword>
<keyword evidence="5" id="KW-1133">Transmembrane helix</keyword>
<evidence type="ECO:0000313" key="9">
    <source>
        <dbReference type="RefSeq" id="XP_006813740.1"/>
    </source>
</evidence>
<dbReference type="InterPro" id="IPR003591">
    <property type="entry name" value="Leu-rich_rpt_typical-subtyp"/>
</dbReference>
<dbReference type="SMART" id="SM00369">
    <property type="entry name" value="LRR_TYP"/>
    <property type="match status" value="8"/>
</dbReference>
<dbReference type="PROSITE" id="PS50835">
    <property type="entry name" value="IG_LIKE"/>
    <property type="match status" value="1"/>
</dbReference>
<dbReference type="InterPro" id="IPR003599">
    <property type="entry name" value="Ig_sub"/>
</dbReference>
<evidence type="ECO:0000256" key="5">
    <source>
        <dbReference type="SAM" id="Phobius"/>
    </source>
</evidence>
<dbReference type="GeneID" id="102809330"/>
<dbReference type="SMART" id="SM00409">
    <property type="entry name" value="IG"/>
    <property type="match status" value="1"/>
</dbReference>
<protein>
    <submittedName>
        <fullName evidence="9">Leucine-rich repeat-containing protein 70-like</fullName>
    </submittedName>
</protein>
<evidence type="ECO:0000256" key="2">
    <source>
        <dbReference type="ARBA" id="ARBA00022729"/>
    </source>
</evidence>
<keyword evidence="3" id="KW-0677">Repeat</keyword>
<dbReference type="SUPFAM" id="SSF48726">
    <property type="entry name" value="Immunoglobulin"/>
    <property type="match status" value="1"/>
</dbReference>
<organism evidence="8 9">
    <name type="scientific">Saccoglossus kowalevskii</name>
    <name type="common">Acorn worm</name>
    <dbReference type="NCBI Taxonomy" id="10224"/>
    <lineage>
        <taxon>Eukaryota</taxon>
        <taxon>Metazoa</taxon>
        <taxon>Hemichordata</taxon>
        <taxon>Enteropneusta</taxon>
        <taxon>Harrimaniidae</taxon>
        <taxon>Saccoglossus</taxon>
    </lineage>
</organism>
<keyword evidence="8" id="KW-1185">Reference proteome</keyword>
<dbReference type="Proteomes" id="UP000694865">
    <property type="component" value="Unplaced"/>
</dbReference>
<evidence type="ECO:0000256" key="6">
    <source>
        <dbReference type="SAM" id="SignalP"/>
    </source>
</evidence>
<dbReference type="InterPro" id="IPR050541">
    <property type="entry name" value="LRR_TM_domain-containing"/>
</dbReference>
<dbReference type="InterPro" id="IPR007110">
    <property type="entry name" value="Ig-like_dom"/>
</dbReference>
<sequence length="559" mass="61758">MSSLLGIFLSCEKMFLVFLRYVLVCLVVLESAHSSCPFECFCVSTSRGHVVECHAGGFTDIPTPLFADTSTLVMNGNNISTLHNNNFIYLSQLKQLRLDNNMISEIEVGAFRNLSMLQELTLAQNQLTTLQIGIFDGLVSLTKLDLSENMLTFVPPKGVWDDVINMVNLNFKKNLIVTEPTNEFLNLWNLTILDISFNSLSGIGDECLKSMGRLRELKMDGNNFTSIPTTALSRLPSKNMVYLGLSSNRINRIDDFAFDVDSLRSLETLTMWSNLITDISNDAFKNVPRLATLLLGVNRLTTLNSIAFSKLTGIRMLNLLGNPLLCDCDMIDFVHWSQNRTELHLLGDCRTPANLKGALIEKLSSADLRCTSALIDTDNFPSAVTVAEGEDATMCCLVNRGGVSVHWYTADGTFLSNLTCLQLLNVSSMSDTNYECVAILNSLYDTETFSLTVLTPTKTVMTSATMQTELVTDTAPDTIPHLIIIISVAVGGGIFIIFLIVCCVALRMRRFSASLDIQASMPLQDTKQTSTYVTSPKDGHDGVNFMTYEQTDSEKPTTQ</sequence>